<dbReference type="PANTHER" id="PTHR30388:SF6">
    <property type="entry name" value="XANTHINE DEHYDROGENASE SUBUNIT A-RELATED"/>
    <property type="match status" value="1"/>
</dbReference>
<protein>
    <submittedName>
        <fullName evidence="3">XdhC family protein</fullName>
    </submittedName>
</protein>
<dbReference type="Pfam" id="PF13478">
    <property type="entry name" value="XdhC_C"/>
    <property type="match status" value="1"/>
</dbReference>
<name>A0A9D1PJW6_9FIRM</name>
<sequence>MNSYMSLTKNIKNGKTIYRKTYIDRTPIYAENLENITDLSCIKYENNERVLYERFSGTKSLIICGGGHISVPVSMLAKMLGYSVIVFDDRQEFANKNRFPSADLVKCGDFKGLLNEYDWQKQPDTSVVIVTRGHVADTVCLREVINKNLPYIGMIGSKKKNTAVFELLKSEGISESDIKKVHAPIGLKIGAQTPEEIAVAIAAELIQKRSQNTDSVLDEKMLDALCDDKNKGSVMATVINKSGSAPRGVGARMLRLKTGEIIGTIGGGLAEFEAIKIMEDFKNGDKALYNFNMSNGQAGKSGMICGGQIDVIFEVI</sequence>
<dbReference type="EMBL" id="DXIE01000046">
    <property type="protein sequence ID" value="HIV62798.1"/>
    <property type="molecule type" value="Genomic_DNA"/>
</dbReference>
<evidence type="ECO:0000313" key="4">
    <source>
        <dbReference type="Proteomes" id="UP000886808"/>
    </source>
</evidence>
<dbReference type="InterPro" id="IPR003777">
    <property type="entry name" value="XdhC_CoxI"/>
</dbReference>
<feature type="domain" description="XdhC- CoxI" evidence="1">
    <location>
        <begin position="230"/>
        <end position="278"/>
    </location>
</feature>
<dbReference type="InterPro" id="IPR052698">
    <property type="entry name" value="MoCofactor_Util/Proc"/>
</dbReference>
<dbReference type="Gene3D" id="3.40.50.720">
    <property type="entry name" value="NAD(P)-binding Rossmann-like Domain"/>
    <property type="match status" value="1"/>
</dbReference>
<dbReference type="Pfam" id="PF02625">
    <property type="entry name" value="XdhC_CoxI"/>
    <property type="match status" value="1"/>
</dbReference>
<dbReference type="InterPro" id="IPR027051">
    <property type="entry name" value="XdhC_Rossmann_dom"/>
</dbReference>
<accession>A0A9D1PJW6</accession>
<feature type="domain" description="XdhC Rossmann" evidence="2">
    <location>
        <begin position="61"/>
        <end position="205"/>
    </location>
</feature>
<comment type="caution">
    <text evidence="3">The sequence shown here is derived from an EMBL/GenBank/DDBJ whole genome shotgun (WGS) entry which is preliminary data.</text>
</comment>
<evidence type="ECO:0000313" key="3">
    <source>
        <dbReference type="EMBL" id="HIV62798.1"/>
    </source>
</evidence>
<dbReference type="Proteomes" id="UP000886808">
    <property type="component" value="Unassembled WGS sequence"/>
</dbReference>
<organism evidence="3 4">
    <name type="scientific">Candidatus Butyricicoccus avistercoris</name>
    <dbReference type="NCBI Taxonomy" id="2838518"/>
    <lineage>
        <taxon>Bacteria</taxon>
        <taxon>Bacillati</taxon>
        <taxon>Bacillota</taxon>
        <taxon>Clostridia</taxon>
        <taxon>Eubacteriales</taxon>
        <taxon>Butyricicoccaceae</taxon>
        <taxon>Butyricicoccus</taxon>
    </lineage>
</organism>
<reference evidence="3" key="2">
    <citation type="submission" date="2021-04" db="EMBL/GenBank/DDBJ databases">
        <authorList>
            <person name="Gilroy R."/>
        </authorList>
    </citation>
    <scope>NUCLEOTIDE SEQUENCE</scope>
    <source>
        <strain evidence="3">CHK193-4272</strain>
    </source>
</reference>
<dbReference type="PANTHER" id="PTHR30388">
    <property type="entry name" value="ALDEHYDE OXIDOREDUCTASE MOLYBDENUM COFACTOR ASSEMBLY PROTEIN"/>
    <property type="match status" value="1"/>
</dbReference>
<dbReference type="AlphaFoldDB" id="A0A9D1PJW6"/>
<reference evidence="3" key="1">
    <citation type="journal article" date="2021" name="PeerJ">
        <title>Extensive microbial diversity within the chicken gut microbiome revealed by metagenomics and culture.</title>
        <authorList>
            <person name="Gilroy R."/>
            <person name="Ravi A."/>
            <person name="Getino M."/>
            <person name="Pursley I."/>
            <person name="Horton D.L."/>
            <person name="Alikhan N.F."/>
            <person name="Baker D."/>
            <person name="Gharbi K."/>
            <person name="Hall N."/>
            <person name="Watson M."/>
            <person name="Adriaenssens E.M."/>
            <person name="Foster-Nyarko E."/>
            <person name="Jarju S."/>
            <person name="Secka A."/>
            <person name="Antonio M."/>
            <person name="Oren A."/>
            <person name="Chaudhuri R.R."/>
            <person name="La Ragione R."/>
            <person name="Hildebrand F."/>
            <person name="Pallen M.J."/>
        </authorList>
    </citation>
    <scope>NUCLEOTIDE SEQUENCE</scope>
    <source>
        <strain evidence="3">CHK193-4272</strain>
    </source>
</reference>
<evidence type="ECO:0000259" key="2">
    <source>
        <dbReference type="Pfam" id="PF13478"/>
    </source>
</evidence>
<evidence type="ECO:0000259" key="1">
    <source>
        <dbReference type="Pfam" id="PF02625"/>
    </source>
</evidence>
<gene>
    <name evidence="3" type="ORF">H9746_08175</name>
</gene>
<proteinExistence type="predicted"/>